<protein>
    <recommendedName>
        <fullName evidence="9">Sec-independent protein translocase protein TatA</fullName>
    </recommendedName>
</protein>
<accession>A0A133XQ62</accession>
<comment type="subcellular location">
    <subcellularLocation>
        <location evidence="1 9">Cell membrane</location>
        <topology evidence="1 9">Single-pass membrane protein</topology>
    </subcellularLocation>
</comment>
<evidence type="ECO:0000256" key="2">
    <source>
        <dbReference type="ARBA" id="ARBA00022448"/>
    </source>
</evidence>
<feature type="compositionally biased region" description="Basic and acidic residues" evidence="10">
    <location>
        <begin position="61"/>
        <end position="76"/>
    </location>
</feature>
<keyword evidence="3 9" id="KW-1003">Cell membrane</keyword>
<keyword evidence="7 9" id="KW-0811">Translocation</keyword>
<dbReference type="Pfam" id="PF02416">
    <property type="entry name" value="TatA_B_E"/>
    <property type="match status" value="1"/>
</dbReference>
<keyword evidence="5 9" id="KW-0653">Protein transport</keyword>
<dbReference type="HAMAP" id="MF_00236">
    <property type="entry name" value="TatA_E"/>
    <property type="match status" value="1"/>
</dbReference>
<dbReference type="PANTHER" id="PTHR42982">
    <property type="entry name" value="SEC-INDEPENDENT PROTEIN TRANSLOCASE PROTEIN TATA"/>
    <property type="match status" value="1"/>
</dbReference>
<evidence type="ECO:0000256" key="5">
    <source>
        <dbReference type="ARBA" id="ARBA00022927"/>
    </source>
</evidence>
<evidence type="ECO:0000256" key="1">
    <source>
        <dbReference type="ARBA" id="ARBA00004162"/>
    </source>
</evidence>
<evidence type="ECO:0000256" key="8">
    <source>
        <dbReference type="ARBA" id="ARBA00023136"/>
    </source>
</evidence>
<evidence type="ECO:0000256" key="4">
    <source>
        <dbReference type="ARBA" id="ARBA00022692"/>
    </source>
</evidence>
<keyword evidence="4 9" id="KW-0812">Transmembrane</keyword>
<dbReference type="GO" id="GO:0008320">
    <property type="term" value="F:protein transmembrane transporter activity"/>
    <property type="evidence" value="ECO:0007669"/>
    <property type="project" value="UniProtKB-UniRule"/>
</dbReference>
<dbReference type="InterPro" id="IPR003369">
    <property type="entry name" value="TatA/B/E"/>
</dbReference>
<evidence type="ECO:0000256" key="3">
    <source>
        <dbReference type="ARBA" id="ARBA00022475"/>
    </source>
</evidence>
<evidence type="ECO:0000313" key="12">
    <source>
        <dbReference type="Proteomes" id="UP000070675"/>
    </source>
</evidence>
<dbReference type="GO" id="GO:0033281">
    <property type="term" value="C:TAT protein transport complex"/>
    <property type="evidence" value="ECO:0007669"/>
    <property type="project" value="UniProtKB-UniRule"/>
</dbReference>
<organism evidence="11 12">
    <name type="scientific">Atopobium deltae</name>
    <dbReference type="NCBI Taxonomy" id="1393034"/>
    <lineage>
        <taxon>Bacteria</taxon>
        <taxon>Bacillati</taxon>
        <taxon>Actinomycetota</taxon>
        <taxon>Coriobacteriia</taxon>
        <taxon>Coriobacteriales</taxon>
        <taxon>Atopobiaceae</taxon>
        <taxon>Atopobium</taxon>
    </lineage>
</organism>
<sequence length="76" mass="8232">MEVIMFLGMGPMELIIIAGVVLLIFGPKNLPKLGKTLGTTVKSIREGMDEVDDTPSTSSKKHIEDAEVVDTKSDDK</sequence>
<dbReference type="STRING" id="1393034.HMPREF3192_01457"/>
<evidence type="ECO:0000256" key="7">
    <source>
        <dbReference type="ARBA" id="ARBA00023010"/>
    </source>
</evidence>
<evidence type="ECO:0000256" key="6">
    <source>
        <dbReference type="ARBA" id="ARBA00022989"/>
    </source>
</evidence>
<comment type="similarity">
    <text evidence="9">Belongs to the TatA/E family.</text>
</comment>
<comment type="subunit">
    <text evidence="9">The Tat system comprises two distinct complexes: a TatABC complex, containing multiple copies of TatA, TatB and TatC subunits, and a separate TatA complex, containing only TatA subunits. Substrates initially bind to the TatABC complex, which probably triggers association of the separate TatA complex to form the active translocon.</text>
</comment>
<dbReference type="EMBL" id="LSCR01000042">
    <property type="protein sequence ID" value="KXB33081.1"/>
    <property type="molecule type" value="Genomic_DNA"/>
</dbReference>
<dbReference type="InterPro" id="IPR006312">
    <property type="entry name" value="TatA/E"/>
</dbReference>
<dbReference type="Gene3D" id="1.20.5.3310">
    <property type="match status" value="1"/>
</dbReference>
<gene>
    <name evidence="9" type="primary">tatA</name>
    <name evidence="11" type="ORF">HMPREF3192_01457</name>
</gene>
<evidence type="ECO:0000256" key="10">
    <source>
        <dbReference type="SAM" id="MobiDB-lite"/>
    </source>
</evidence>
<keyword evidence="12" id="KW-1185">Reference proteome</keyword>
<comment type="function">
    <text evidence="9">Part of the twin-arginine translocation (Tat) system that transports large folded proteins containing a characteristic twin-arginine motif in their signal peptide across membranes. TatA could form the protein-conducting channel of the Tat system.</text>
</comment>
<keyword evidence="6 9" id="KW-1133">Transmembrane helix</keyword>
<feature type="transmembrane region" description="Helical" evidence="9">
    <location>
        <begin position="6"/>
        <end position="25"/>
    </location>
</feature>
<dbReference type="PATRIC" id="fig|1393034.3.peg.1417"/>
<dbReference type="GO" id="GO:0043953">
    <property type="term" value="P:protein transport by the Tat complex"/>
    <property type="evidence" value="ECO:0007669"/>
    <property type="project" value="UniProtKB-UniRule"/>
</dbReference>
<name>A0A133XQ62_9ACTN</name>
<feature type="region of interest" description="Disordered" evidence="10">
    <location>
        <begin position="48"/>
        <end position="76"/>
    </location>
</feature>
<dbReference type="AlphaFoldDB" id="A0A133XQ62"/>
<keyword evidence="2 9" id="KW-0813">Transport</keyword>
<dbReference type="NCBIfam" id="TIGR01411">
    <property type="entry name" value="tatAE"/>
    <property type="match status" value="1"/>
</dbReference>
<dbReference type="PANTHER" id="PTHR42982:SF1">
    <property type="entry name" value="SEC-INDEPENDENT PROTEIN TRANSLOCASE PROTEIN TATA"/>
    <property type="match status" value="1"/>
</dbReference>
<keyword evidence="8 9" id="KW-0472">Membrane</keyword>
<proteinExistence type="inferred from homology"/>
<evidence type="ECO:0000313" key="11">
    <source>
        <dbReference type="EMBL" id="KXB33081.1"/>
    </source>
</evidence>
<comment type="caution">
    <text evidence="11">The sequence shown here is derived from an EMBL/GenBank/DDBJ whole genome shotgun (WGS) entry which is preliminary data.</text>
</comment>
<reference evidence="12" key="1">
    <citation type="submission" date="2016-01" db="EMBL/GenBank/DDBJ databases">
        <authorList>
            <person name="Mitreva M."/>
            <person name="Pepin K.H."/>
            <person name="Mihindukulasuriya K.A."/>
            <person name="Fulton R."/>
            <person name="Fronick C."/>
            <person name="O'Laughlin M."/>
            <person name="Miner T."/>
            <person name="Herter B."/>
            <person name="Rosa B.A."/>
            <person name="Cordes M."/>
            <person name="Tomlinson C."/>
            <person name="Wollam A."/>
            <person name="Palsikar V.B."/>
            <person name="Mardis E.R."/>
            <person name="Wilson R.K."/>
        </authorList>
    </citation>
    <scope>NUCLEOTIDE SEQUENCE [LARGE SCALE GENOMIC DNA]</scope>
    <source>
        <strain evidence="12">DNF00019</strain>
    </source>
</reference>
<dbReference type="Proteomes" id="UP000070675">
    <property type="component" value="Unassembled WGS sequence"/>
</dbReference>
<evidence type="ECO:0000256" key="9">
    <source>
        <dbReference type="HAMAP-Rule" id="MF_00236"/>
    </source>
</evidence>